<protein>
    <submittedName>
        <fullName evidence="1">Unnamed protein product</fullName>
    </submittedName>
</protein>
<comment type="caution">
    <text evidence="1">The sequence shown here is derived from an EMBL/GenBank/DDBJ whole genome shotgun (WGS) entry which is preliminary data.</text>
</comment>
<dbReference type="EMBL" id="BSYA01000037">
    <property type="protein sequence ID" value="GMG27594.1"/>
    <property type="molecule type" value="Genomic_DNA"/>
</dbReference>
<reference evidence="1" key="1">
    <citation type="submission" date="2023-04" db="EMBL/GenBank/DDBJ databases">
        <title>Aspergillus oryzae NBRC 4228.</title>
        <authorList>
            <person name="Ichikawa N."/>
            <person name="Sato H."/>
            <person name="Tonouchi N."/>
        </authorList>
    </citation>
    <scope>NUCLEOTIDE SEQUENCE</scope>
    <source>
        <strain evidence="1">NBRC 4228</strain>
    </source>
</reference>
<dbReference type="AlphaFoldDB" id="A0AAN5BVP7"/>
<evidence type="ECO:0000313" key="2">
    <source>
        <dbReference type="Proteomes" id="UP001165205"/>
    </source>
</evidence>
<dbReference type="Proteomes" id="UP001165205">
    <property type="component" value="Unassembled WGS sequence"/>
</dbReference>
<gene>
    <name evidence="1" type="ORF">Aory04_000419300</name>
</gene>
<sequence>MGANVRAAVALGANEVSKAQLEETFKSPGRAGEARPFDPTLTPSKPLYHFNKLAQASRILEQVLTHVHDPVQHMEFFNAEAIQILKTLSSFRETVQEDYNVPHDLCCSAVAISRSLKAPGLESCAAASYELMQDVIGELVYASESFAAQITPADLEVLPVFVVHSVYKAARLLLGVLRDSPKVDSRRAVSVLEKVLQYRRPLAEHLPKFCIKFDYTQVTTDRHEATENTTASTLQSSLGVWIKISSSILSFIHGYAKGAGCCVVECTANAKKPARFVLWTNYPSLDVLIRYR</sequence>
<evidence type="ECO:0000313" key="1">
    <source>
        <dbReference type="EMBL" id="GMG27594.1"/>
    </source>
</evidence>
<organism evidence="1 2">
    <name type="scientific">Aspergillus oryzae</name>
    <name type="common">Yellow koji mold</name>
    <dbReference type="NCBI Taxonomy" id="5062"/>
    <lineage>
        <taxon>Eukaryota</taxon>
        <taxon>Fungi</taxon>
        <taxon>Dikarya</taxon>
        <taxon>Ascomycota</taxon>
        <taxon>Pezizomycotina</taxon>
        <taxon>Eurotiomycetes</taxon>
        <taxon>Eurotiomycetidae</taxon>
        <taxon>Eurotiales</taxon>
        <taxon>Aspergillaceae</taxon>
        <taxon>Aspergillus</taxon>
        <taxon>Aspergillus subgen. Circumdati</taxon>
    </lineage>
</organism>
<proteinExistence type="predicted"/>
<accession>A0AAN5BVP7</accession>
<name>A0AAN5BVP7_ASPOZ</name>